<dbReference type="SMART" id="SM00829">
    <property type="entry name" value="PKS_ER"/>
    <property type="match status" value="1"/>
</dbReference>
<evidence type="ECO:0000256" key="4">
    <source>
        <dbReference type="ARBA" id="ARBA00022833"/>
    </source>
</evidence>
<dbReference type="PANTHER" id="PTHR43161">
    <property type="entry name" value="SORBITOL DEHYDROGENASE"/>
    <property type="match status" value="1"/>
</dbReference>
<dbReference type="PATRIC" id="fig|1620.3.peg.1361"/>
<dbReference type="AlphaFoldDB" id="A0A0R2JKN9"/>
<protein>
    <submittedName>
        <fullName evidence="9">Threonine dehydrogenase related Zn-dependent dehydrogenase</fullName>
    </submittedName>
</protein>
<accession>A0A0R2JKN9</accession>
<sequence length="351" mass="37099">MKAAVWHSQGDVRVEDVELKPLKADEVKVRVAYTGICGSDLHEYQEGPVFVPVEAADELTGGQAPLTMGHEFSGVIAEVGPEVTEFKVGDSVSVNPTITHRKSPDGVDVYDGYSFIGLSTDGGFAPYVNVPEGNLYHIPAEFSKRLAATIEPTAVAVQAVKEGELKFGETVAIFGAGPIGVLVAAAAKAAGATKIIAIDLSAVRLEKAQAMGATDVINPAEVDDTIAEIEKIVPGGVDVSFEVAGVQPTFEQAIDATRPRGHVVIVSIFAKPISFDPMQLMNAGVKLTTSIAYSRETFQQTVDLVASGQIDVAPVITDEIALDDIVEKGFESLTHDKSQAKILVNLENEAD</sequence>
<dbReference type="InterPro" id="IPR013149">
    <property type="entry name" value="ADH-like_C"/>
</dbReference>
<evidence type="ECO:0000256" key="3">
    <source>
        <dbReference type="ARBA" id="ARBA00022723"/>
    </source>
</evidence>
<dbReference type="Gene3D" id="3.90.180.10">
    <property type="entry name" value="Medium-chain alcohol dehydrogenases, catalytic domain"/>
    <property type="match status" value="1"/>
</dbReference>
<dbReference type="Proteomes" id="UP000051673">
    <property type="component" value="Unassembled WGS sequence"/>
</dbReference>
<keyword evidence="3 7" id="KW-0479">Metal-binding</keyword>
<comment type="cofactor">
    <cofactor evidence="1 7">
        <name>Zn(2+)</name>
        <dbReference type="ChEBI" id="CHEBI:29105"/>
    </cofactor>
</comment>
<keyword evidence="10" id="KW-1185">Reference proteome</keyword>
<keyword evidence="5" id="KW-0560">Oxidoreductase</keyword>
<evidence type="ECO:0000256" key="5">
    <source>
        <dbReference type="ARBA" id="ARBA00023002"/>
    </source>
</evidence>
<dbReference type="STRING" id="1620.IV67_GL001346"/>
<dbReference type="InterPro" id="IPR002328">
    <property type="entry name" value="ADH_Zn_CS"/>
</dbReference>
<gene>
    <name evidence="9" type="ORF">IV67_GL001346</name>
</gene>
<dbReference type="CDD" id="cd08233">
    <property type="entry name" value="butanediol_DH_like"/>
    <property type="match status" value="1"/>
</dbReference>
<reference evidence="9 10" key="1">
    <citation type="journal article" date="2015" name="Genome Announc.">
        <title>Expanding the biotechnology potential of lactobacilli through comparative genomics of 213 strains and associated genera.</title>
        <authorList>
            <person name="Sun Z."/>
            <person name="Harris H.M."/>
            <person name="McCann A."/>
            <person name="Guo C."/>
            <person name="Argimon S."/>
            <person name="Zhang W."/>
            <person name="Yang X."/>
            <person name="Jeffery I.B."/>
            <person name="Cooney J.C."/>
            <person name="Kagawa T.F."/>
            <person name="Liu W."/>
            <person name="Song Y."/>
            <person name="Salvetti E."/>
            <person name="Wrobel A."/>
            <person name="Rasinkangas P."/>
            <person name="Parkhill J."/>
            <person name="Rea M.C."/>
            <person name="O'Sullivan O."/>
            <person name="Ritari J."/>
            <person name="Douillard F.P."/>
            <person name="Paul Ross R."/>
            <person name="Yang R."/>
            <person name="Briner A.E."/>
            <person name="Felis G.E."/>
            <person name="de Vos W.M."/>
            <person name="Barrangou R."/>
            <person name="Klaenhammer T.R."/>
            <person name="Caufield P.W."/>
            <person name="Cui Y."/>
            <person name="Zhang H."/>
            <person name="O'Toole P.W."/>
        </authorList>
    </citation>
    <scope>NUCLEOTIDE SEQUENCE [LARGE SCALE GENOMIC DNA]</scope>
    <source>
        <strain evidence="9 10">DSM 20014</strain>
    </source>
</reference>
<name>A0A0R2JKN9_9LACO</name>
<evidence type="ECO:0000256" key="7">
    <source>
        <dbReference type="RuleBase" id="RU361277"/>
    </source>
</evidence>
<evidence type="ECO:0000256" key="2">
    <source>
        <dbReference type="ARBA" id="ARBA00008072"/>
    </source>
</evidence>
<evidence type="ECO:0000256" key="1">
    <source>
        <dbReference type="ARBA" id="ARBA00001947"/>
    </source>
</evidence>
<keyword evidence="6" id="KW-0520">NAD</keyword>
<dbReference type="EMBL" id="JQCD01000009">
    <property type="protein sequence ID" value="KRN77819.1"/>
    <property type="molecule type" value="Genomic_DNA"/>
</dbReference>
<dbReference type="GO" id="GO:0000721">
    <property type="term" value="F:(R,R)-butanediol dehydrogenase activity"/>
    <property type="evidence" value="ECO:0007669"/>
    <property type="project" value="TreeGrafter"/>
</dbReference>
<dbReference type="FunFam" id="3.40.50.720:FF:000068">
    <property type="entry name" value="Sorbitol dehydrogenase"/>
    <property type="match status" value="1"/>
</dbReference>
<dbReference type="GO" id="GO:0008270">
    <property type="term" value="F:zinc ion binding"/>
    <property type="evidence" value="ECO:0007669"/>
    <property type="project" value="InterPro"/>
</dbReference>
<evidence type="ECO:0000313" key="10">
    <source>
        <dbReference type="Proteomes" id="UP000051673"/>
    </source>
</evidence>
<dbReference type="SUPFAM" id="SSF50129">
    <property type="entry name" value="GroES-like"/>
    <property type="match status" value="1"/>
</dbReference>
<feature type="domain" description="Enoyl reductase (ER)" evidence="8">
    <location>
        <begin position="10"/>
        <end position="344"/>
    </location>
</feature>
<proteinExistence type="inferred from homology"/>
<evidence type="ECO:0000313" key="9">
    <source>
        <dbReference type="EMBL" id="KRN77819.1"/>
    </source>
</evidence>
<dbReference type="InterPro" id="IPR036291">
    <property type="entry name" value="NAD(P)-bd_dom_sf"/>
</dbReference>
<dbReference type="OrthoDB" id="9770238at2"/>
<keyword evidence="4 7" id="KW-0862">Zinc</keyword>
<dbReference type="InterPro" id="IPR013154">
    <property type="entry name" value="ADH-like_N"/>
</dbReference>
<dbReference type="InterPro" id="IPR020843">
    <property type="entry name" value="ER"/>
</dbReference>
<dbReference type="PANTHER" id="PTHR43161:SF26">
    <property type="entry name" value="GALACTITOL 1-PHOSPHATE 5-DEHYDROGENASE"/>
    <property type="match status" value="1"/>
</dbReference>
<organism evidence="9 10">
    <name type="scientific">Weissella minor</name>
    <dbReference type="NCBI Taxonomy" id="1620"/>
    <lineage>
        <taxon>Bacteria</taxon>
        <taxon>Bacillati</taxon>
        <taxon>Bacillota</taxon>
        <taxon>Bacilli</taxon>
        <taxon>Lactobacillales</taxon>
        <taxon>Lactobacillaceae</taxon>
        <taxon>Weissella</taxon>
    </lineage>
</organism>
<dbReference type="Gene3D" id="3.40.50.720">
    <property type="entry name" value="NAD(P)-binding Rossmann-like Domain"/>
    <property type="match status" value="1"/>
</dbReference>
<comment type="similarity">
    <text evidence="2 7">Belongs to the zinc-containing alcohol dehydrogenase family.</text>
</comment>
<evidence type="ECO:0000256" key="6">
    <source>
        <dbReference type="ARBA" id="ARBA00023027"/>
    </source>
</evidence>
<dbReference type="Pfam" id="PF00107">
    <property type="entry name" value="ADH_zinc_N"/>
    <property type="match status" value="1"/>
</dbReference>
<dbReference type="RefSeq" id="WP_057786202.1">
    <property type="nucleotide sequence ID" value="NZ_JQCD01000009.1"/>
</dbReference>
<dbReference type="PROSITE" id="PS00059">
    <property type="entry name" value="ADH_ZINC"/>
    <property type="match status" value="1"/>
</dbReference>
<dbReference type="SUPFAM" id="SSF51735">
    <property type="entry name" value="NAD(P)-binding Rossmann-fold domains"/>
    <property type="match status" value="1"/>
</dbReference>
<dbReference type="Pfam" id="PF08240">
    <property type="entry name" value="ADH_N"/>
    <property type="match status" value="1"/>
</dbReference>
<dbReference type="InterPro" id="IPR011032">
    <property type="entry name" value="GroES-like_sf"/>
</dbReference>
<comment type="caution">
    <text evidence="9">The sequence shown here is derived from an EMBL/GenBank/DDBJ whole genome shotgun (WGS) entry which is preliminary data.</text>
</comment>
<evidence type="ECO:0000259" key="8">
    <source>
        <dbReference type="SMART" id="SM00829"/>
    </source>
</evidence>